<evidence type="ECO:0000256" key="3">
    <source>
        <dbReference type="ARBA" id="ARBA00012756"/>
    </source>
</evidence>
<dbReference type="PRINTS" id="PR00132">
    <property type="entry name" value="GLHYDRLASE2"/>
</dbReference>
<dbReference type="InterPro" id="IPR050347">
    <property type="entry name" value="Bact_Beta-galactosidase"/>
</dbReference>
<evidence type="ECO:0000256" key="5">
    <source>
        <dbReference type="ARBA" id="ARBA00023295"/>
    </source>
</evidence>
<keyword evidence="5" id="KW-0326">Glycosidase</keyword>
<evidence type="ECO:0000256" key="4">
    <source>
        <dbReference type="ARBA" id="ARBA00022801"/>
    </source>
</evidence>
<dbReference type="Gene3D" id="2.60.40.10">
    <property type="entry name" value="Immunoglobulins"/>
    <property type="match status" value="2"/>
</dbReference>
<dbReference type="InterPro" id="IPR036156">
    <property type="entry name" value="Beta-gal/glucu_dom_sf"/>
</dbReference>
<dbReference type="GO" id="GO:0030246">
    <property type="term" value="F:carbohydrate binding"/>
    <property type="evidence" value="ECO:0007669"/>
    <property type="project" value="InterPro"/>
</dbReference>
<evidence type="ECO:0000313" key="7">
    <source>
        <dbReference type="EMBL" id="BDI28702.1"/>
    </source>
</evidence>
<dbReference type="RefSeq" id="WP_119323456.1">
    <property type="nucleotide sequence ID" value="NZ_AP025739.1"/>
</dbReference>
<comment type="similarity">
    <text evidence="2">Belongs to the glycosyl hydrolase 2 family.</text>
</comment>
<dbReference type="EMBL" id="AP025739">
    <property type="protein sequence ID" value="BDI28702.1"/>
    <property type="molecule type" value="Genomic_DNA"/>
</dbReference>
<dbReference type="InterPro" id="IPR011013">
    <property type="entry name" value="Gal_mutarotase_sf_dom"/>
</dbReference>
<dbReference type="PROSITE" id="PS51257">
    <property type="entry name" value="PROKAR_LIPOPROTEIN"/>
    <property type="match status" value="1"/>
</dbReference>
<dbReference type="InterPro" id="IPR008979">
    <property type="entry name" value="Galactose-bd-like_sf"/>
</dbReference>
<dbReference type="InterPro" id="IPR014718">
    <property type="entry name" value="GH-type_carb-bd"/>
</dbReference>
<accession>A0A402D1N6</accession>
<dbReference type="GO" id="GO:0004565">
    <property type="term" value="F:beta-galactosidase activity"/>
    <property type="evidence" value="ECO:0007669"/>
    <property type="project" value="UniProtKB-EC"/>
</dbReference>
<reference evidence="7 8" key="1">
    <citation type="journal article" date="2019" name="Int. J. Syst. Evol. Microbiol.">
        <title>Capsulimonas corticalis gen. nov., sp. nov., an aerobic capsulated bacterium, of a novel bacterial order, Capsulimonadales ord. nov., of the class Armatimonadia of the phylum Armatimonadetes.</title>
        <authorList>
            <person name="Li J."/>
            <person name="Kudo C."/>
            <person name="Tonouchi A."/>
        </authorList>
    </citation>
    <scope>NUCLEOTIDE SEQUENCE [LARGE SCALE GENOMIC DNA]</scope>
    <source>
        <strain evidence="7 8">AX-7</strain>
    </source>
</reference>
<dbReference type="InterPro" id="IPR006102">
    <property type="entry name" value="Ig-like_GH2"/>
</dbReference>
<comment type="catalytic activity">
    <reaction evidence="1">
        <text>Hydrolysis of terminal non-reducing beta-D-galactose residues in beta-D-galactosides.</text>
        <dbReference type="EC" id="3.2.1.23"/>
    </reaction>
</comment>
<dbReference type="Pfam" id="PF02836">
    <property type="entry name" value="Glyco_hydro_2_C"/>
    <property type="match status" value="1"/>
</dbReference>
<dbReference type="SUPFAM" id="SSF49785">
    <property type="entry name" value="Galactose-binding domain-like"/>
    <property type="match status" value="1"/>
</dbReference>
<dbReference type="Pfam" id="PF00703">
    <property type="entry name" value="Glyco_hydro_2"/>
    <property type="match status" value="1"/>
</dbReference>
<dbReference type="KEGG" id="ccot:CCAX7_007530"/>
<dbReference type="Gene3D" id="2.70.98.10">
    <property type="match status" value="1"/>
</dbReference>
<dbReference type="GO" id="GO:0005990">
    <property type="term" value="P:lactose catabolic process"/>
    <property type="evidence" value="ECO:0007669"/>
    <property type="project" value="TreeGrafter"/>
</dbReference>
<proteinExistence type="inferred from homology"/>
<dbReference type="SUPFAM" id="SSF74650">
    <property type="entry name" value="Galactose mutarotase-like"/>
    <property type="match status" value="1"/>
</dbReference>
<dbReference type="InterPro" id="IPR017853">
    <property type="entry name" value="GH"/>
</dbReference>
<dbReference type="AlphaFoldDB" id="A0A402D1N6"/>
<dbReference type="Pfam" id="PF02929">
    <property type="entry name" value="Bgal_small_N"/>
    <property type="match status" value="1"/>
</dbReference>
<dbReference type="GO" id="GO:0009341">
    <property type="term" value="C:beta-galactosidase complex"/>
    <property type="evidence" value="ECO:0007669"/>
    <property type="project" value="InterPro"/>
</dbReference>
<dbReference type="EC" id="3.2.1.23" evidence="3"/>
<gene>
    <name evidence="7" type="ORF">CCAX7_007530</name>
</gene>
<dbReference type="Gene3D" id="3.20.20.80">
    <property type="entry name" value="Glycosidases"/>
    <property type="match status" value="1"/>
</dbReference>
<evidence type="ECO:0000256" key="6">
    <source>
        <dbReference type="ARBA" id="ARBA00032230"/>
    </source>
</evidence>
<dbReference type="Proteomes" id="UP000287394">
    <property type="component" value="Chromosome"/>
</dbReference>
<dbReference type="InterPro" id="IPR006104">
    <property type="entry name" value="Glyco_hydro_2_N"/>
</dbReference>
<name>A0A402D1N6_9BACT</name>
<dbReference type="SUPFAM" id="SSF49303">
    <property type="entry name" value="beta-Galactosidase/glucuronidase domain"/>
    <property type="match status" value="1"/>
</dbReference>
<dbReference type="Pfam" id="PF02837">
    <property type="entry name" value="Glyco_hydro_2_N"/>
    <property type="match status" value="1"/>
</dbReference>
<dbReference type="PANTHER" id="PTHR46323">
    <property type="entry name" value="BETA-GALACTOSIDASE"/>
    <property type="match status" value="1"/>
</dbReference>
<dbReference type="InterPro" id="IPR006101">
    <property type="entry name" value="Glyco_hydro_2"/>
</dbReference>
<evidence type="ECO:0000256" key="2">
    <source>
        <dbReference type="ARBA" id="ARBA00007401"/>
    </source>
</evidence>
<protein>
    <recommendedName>
        <fullName evidence="3">beta-galactosidase</fullName>
        <ecNumber evidence="3">3.2.1.23</ecNumber>
    </recommendedName>
    <alternativeName>
        <fullName evidence="6">Lactase</fullName>
    </alternativeName>
</protein>
<dbReference type="Gene3D" id="2.60.120.260">
    <property type="entry name" value="Galactose-binding domain-like"/>
    <property type="match status" value="1"/>
</dbReference>
<evidence type="ECO:0000313" key="8">
    <source>
        <dbReference type="Proteomes" id="UP000287394"/>
    </source>
</evidence>
<dbReference type="SUPFAM" id="SSF51445">
    <property type="entry name" value="(Trans)glycosidases"/>
    <property type="match status" value="1"/>
</dbReference>
<keyword evidence="8" id="KW-1185">Reference proteome</keyword>
<dbReference type="InterPro" id="IPR004199">
    <property type="entry name" value="B-gal_small/dom_5"/>
</dbReference>
<organism evidence="7 8">
    <name type="scientific">Capsulimonas corticalis</name>
    <dbReference type="NCBI Taxonomy" id="2219043"/>
    <lineage>
        <taxon>Bacteria</taxon>
        <taxon>Bacillati</taxon>
        <taxon>Armatimonadota</taxon>
        <taxon>Armatimonadia</taxon>
        <taxon>Capsulimonadales</taxon>
        <taxon>Capsulimonadaceae</taxon>
        <taxon>Capsulimonas</taxon>
    </lineage>
</organism>
<sequence>MMFHRSHLFAAGAAFAALIACAPRAYAQDTQTQYLTGHDKDDAVPWDFFCTAGAKGNRWTTVPVPSQWEFHGFGKLSYGVDMGPGPIVPVEGRYRRRFRTPENWTGQRTFLVFEGSMTDTQVTVNGVSAGPAHQGGYYQFRYEITKLLKPGEENLLEVTVDDESSDASINSAERRGDYWNYGGIYRPVYLESVPTEFIKRVAIDARADGALAVDVFGDAVASADHVQAQVLDLKGRPVGRAFSLPISSAQQTVKLRSQLDAPKLWTAETPNLYQLEVRLMRGQTIVHRVKRRFGFRTIELRAGDGIYVNGKRVLLKGSDRHSFWPESGRCTSDKISRLDIGLMKDMNMNAVRMSHYPPDQHFLDDCDELGLYVLDELGGWQHKYDTGIGKKLVEEMVTRDVNHPSIVFWDNANEGGWNTALDTEFALWDPQGRTVIHPGGTIASINDDHYPNYERIQKVAAGDRVFLPTEFLHGLYDGGAGAGLADYWDVIRQSKVGGGGIIWAFLDETVKRVDLDGRMDTRGNLAPDGILGPYRQKEGSYNTVKEIWSPIVIREKQIPADFDGVLTLENRYDFLDARQCRYAWSLRKFQSPASSQSGDSVVSQGTAHLDRSIAPGTSGTLKLDLPQNWRQAEALSLRVDDPQGRELWTWVWPLPHADDFRAITGAPGAAHVQSSETPDQITVRSGDLTVNISKQNGQLISADRHGKKFSLLNGPRLAVGDAALASIEGHSDGSDFVVTASYTGDMKSVQWRVKPNGWVQMDYDYMASGPHDYFGVSFDYPEANVQSMTWLGNGPYRAWKNRMAGGVLGVWSAQYNDTITGDSGFQYPEFKGYYAGVRWAKLQTTEGPITMELGQDDLFLQMLTPRVPANNKAVHAQAPFPAAGISFLNAIPAMGNKFSRAEDTGPMGQKAIGDGERHGSVNFYFGDPPR</sequence>
<evidence type="ECO:0000256" key="1">
    <source>
        <dbReference type="ARBA" id="ARBA00001412"/>
    </source>
</evidence>
<keyword evidence="4" id="KW-0378">Hydrolase</keyword>
<dbReference type="InterPro" id="IPR013783">
    <property type="entry name" value="Ig-like_fold"/>
</dbReference>
<dbReference type="OrthoDB" id="9762066at2"/>
<dbReference type="PANTHER" id="PTHR46323:SF2">
    <property type="entry name" value="BETA-GALACTOSIDASE"/>
    <property type="match status" value="1"/>
</dbReference>
<dbReference type="InterPro" id="IPR006103">
    <property type="entry name" value="Glyco_hydro_2_cat"/>
</dbReference>